<dbReference type="OrthoDB" id="5194044at2759"/>
<sequence>MTATTKADSDDGYQHWGDDGDFLKSAPASVAGYDTHNGLRSHLYEPAYDDDDKSTIVSVKTAKTEKSKKAESPKSAPAPPPQPQVVYALPPHYQYPQMMTYPPGAMQYTYAAPPQQFYHPMPPQPGYYGYHPGMMPVPMVVPAPAPKPEYKPPKAAKWQGRTKKQVEEDNMKIAAREGACEKRKVKPVGVKEEQMMWCVETDGSTTLR</sequence>
<feature type="region of interest" description="Disordered" evidence="1">
    <location>
        <begin position="1"/>
        <end position="83"/>
    </location>
</feature>
<evidence type="ECO:0000313" key="2">
    <source>
        <dbReference type="EMBL" id="KAF2768748.1"/>
    </source>
</evidence>
<evidence type="ECO:0000256" key="1">
    <source>
        <dbReference type="SAM" id="MobiDB-lite"/>
    </source>
</evidence>
<proteinExistence type="predicted"/>
<dbReference type="Proteomes" id="UP000799436">
    <property type="component" value="Unassembled WGS sequence"/>
</dbReference>
<accession>A0A6G1L8J9</accession>
<dbReference type="EMBL" id="ML995841">
    <property type="protein sequence ID" value="KAF2768748.1"/>
    <property type="molecule type" value="Genomic_DNA"/>
</dbReference>
<keyword evidence="3" id="KW-1185">Reference proteome</keyword>
<protein>
    <submittedName>
        <fullName evidence="2">Uncharacterized protein</fullName>
    </submittedName>
</protein>
<evidence type="ECO:0000313" key="3">
    <source>
        <dbReference type="Proteomes" id="UP000799436"/>
    </source>
</evidence>
<feature type="compositionally biased region" description="Basic and acidic residues" evidence="1">
    <location>
        <begin position="7"/>
        <end position="22"/>
    </location>
</feature>
<name>A0A6G1L8J9_9PEZI</name>
<organism evidence="2 3">
    <name type="scientific">Teratosphaeria nubilosa</name>
    <dbReference type="NCBI Taxonomy" id="161662"/>
    <lineage>
        <taxon>Eukaryota</taxon>
        <taxon>Fungi</taxon>
        <taxon>Dikarya</taxon>
        <taxon>Ascomycota</taxon>
        <taxon>Pezizomycotina</taxon>
        <taxon>Dothideomycetes</taxon>
        <taxon>Dothideomycetidae</taxon>
        <taxon>Mycosphaerellales</taxon>
        <taxon>Teratosphaeriaceae</taxon>
        <taxon>Teratosphaeria</taxon>
    </lineage>
</organism>
<reference evidence="2" key="1">
    <citation type="journal article" date="2020" name="Stud. Mycol.">
        <title>101 Dothideomycetes genomes: a test case for predicting lifestyles and emergence of pathogens.</title>
        <authorList>
            <person name="Haridas S."/>
            <person name="Albert R."/>
            <person name="Binder M."/>
            <person name="Bloem J."/>
            <person name="Labutti K."/>
            <person name="Salamov A."/>
            <person name="Andreopoulos B."/>
            <person name="Baker S."/>
            <person name="Barry K."/>
            <person name="Bills G."/>
            <person name="Bluhm B."/>
            <person name="Cannon C."/>
            <person name="Castanera R."/>
            <person name="Culley D."/>
            <person name="Daum C."/>
            <person name="Ezra D."/>
            <person name="Gonzalez J."/>
            <person name="Henrissat B."/>
            <person name="Kuo A."/>
            <person name="Liang C."/>
            <person name="Lipzen A."/>
            <person name="Lutzoni F."/>
            <person name="Magnuson J."/>
            <person name="Mondo S."/>
            <person name="Nolan M."/>
            <person name="Ohm R."/>
            <person name="Pangilinan J."/>
            <person name="Park H.-J."/>
            <person name="Ramirez L."/>
            <person name="Alfaro M."/>
            <person name="Sun H."/>
            <person name="Tritt A."/>
            <person name="Yoshinaga Y."/>
            <person name="Zwiers L.-H."/>
            <person name="Turgeon B."/>
            <person name="Goodwin S."/>
            <person name="Spatafora J."/>
            <person name="Crous P."/>
            <person name="Grigoriev I."/>
        </authorList>
    </citation>
    <scope>NUCLEOTIDE SEQUENCE</scope>
    <source>
        <strain evidence="2">CBS 116005</strain>
    </source>
</reference>
<dbReference type="AlphaFoldDB" id="A0A6G1L8J9"/>
<feature type="compositionally biased region" description="Basic and acidic residues" evidence="1">
    <location>
        <begin position="62"/>
        <end position="72"/>
    </location>
</feature>
<gene>
    <name evidence="2" type="ORF">EJ03DRAFT_328052</name>
</gene>